<comment type="caution">
    <text evidence="4">Lacks conserved residue(s) required for the propagation of feature annotation.</text>
</comment>
<feature type="domain" description="Sushi" evidence="6">
    <location>
        <begin position="6"/>
        <end position="68"/>
    </location>
</feature>
<keyword evidence="2" id="KW-0677">Repeat</keyword>
<sequence>MIFLILDCGSVGILANGMVENPNETSFQKIARFKCNLGYFLIANVSRVCSVNASGVMFWSGTNPTCRIKECKMLLNPKDGVVNLSSGTTYGHNASYTCNKGYTLIGDKVRQCQASGSWEGAEPSCLAEETPHFTCKNDTDTRGHLWTEILANTTRSYDCEDGSNGK</sequence>
<dbReference type="Gene3D" id="2.10.70.10">
    <property type="entry name" value="Complement Module, domain 1"/>
    <property type="match status" value="2"/>
</dbReference>
<evidence type="ECO:0000313" key="7">
    <source>
        <dbReference type="EMBL" id="WAR06916.1"/>
    </source>
</evidence>
<dbReference type="EMBL" id="CP111017">
    <property type="protein sequence ID" value="WAR06916.1"/>
    <property type="molecule type" value="Genomic_DNA"/>
</dbReference>
<evidence type="ECO:0000256" key="4">
    <source>
        <dbReference type="PROSITE-ProRule" id="PRU00302"/>
    </source>
</evidence>
<feature type="domain" description="Sushi" evidence="6">
    <location>
        <begin position="69"/>
        <end position="127"/>
    </location>
</feature>
<evidence type="ECO:0000313" key="8">
    <source>
        <dbReference type="Proteomes" id="UP001164746"/>
    </source>
</evidence>
<evidence type="ECO:0000256" key="1">
    <source>
        <dbReference type="ARBA" id="ARBA00022729"/>
    </source>
</evidence>
<keyword evidence="1 5" id="KW-0732">Signal</keyword>
<dbReference type="Pfam" id="PF00084">
    <property type="entry name" value="Sushi"/>
    <property type="match status" value="2"/>
</dbReference>
<organism evidence="7 8">
    <name type="scientific">Mya arenaria</name>
    <name type="common">Soft-shell clam</name>
    <dbReference type="NCBI Taxonomy" id="6604"/>
    <lineage>
        <taxon>Eukaryota</taxon>
        <taxon>Metazoa</taxon>
        <taxon>Spiralia</taxon>
        <taxon>Lophotrochozoa</taxon>
        <taxon>Mollusca</taxon>
        <taxon>Bivalvia</taxon>
        <taxon>Autobranchia</taxon>
        <taxon>Heteroconchia</taxon>
        <taxon>Euheterodonta</taxon>
        <taxon>Imparidentia</taxon>
        <taxon>Neoheterodontei</taxon>
        <taxon>Myida</taxon>
        <taxon>Myoidea</taxon>
        <taxon>Myidae</taxon>
        <taxon>Mya</taxon>
    </lineage>
</organism>
<dbReference type="InterPro" id="IPR000436">
    <property type="entry name" value="Sushi_SCR_CCP_dom"/>
</dbReference>
<dbReference type="CDD" id="cd00033">
    <property type="entry name" value="CCP"/>
    <property type="match status" value="2"/>
</dbReference>
<keyword evidence="4" id="KW-0768">Sushi</keyword>
<evidence type="ECO:0000259" key="6">
    <source>
        <dbReference type="PROSITE" id="PS50923"/>
    </source>
</evidence>
<evidence type="ECO:0000256" key="5">
    <source>
        <dbReference type="SAM" id="SignalP"/>
    </source>
</evidence>
<dbReference type="SMART" id="SM00032">
    <property type="entry name" value="CCP"/>
    <property type="match status" value="2"/>
</dbReference>
<dbReference type="Proteomes" id="UP001164746">
    <property type="component" value="Chromosome 6"/>
</dbReference>
<feature type="chain" id="PRO_5046880418" evidence="5">
    <location>
        <begin position="16"/>
        <end position="166"/>
    </location>
</feature>
<keyword evidence="8" id="KW-1185">Reference proteome</keyword>
<evidence type="ECO:0000256" key="3">
    <source>
        <dbReference type="ARBA" id="ARBA00023157"/>
    </source>
</evidence>
<reference evidence="7" key="1">
    <citation type="submission" date="2022-11" db="EMBL/GenBank/DDBJ databases">
        <title>Centuries of genome instability and evolution in soft-shell clam transmissible cancer (bioRxiv).</title>
        <authorList>
            <person name="Hart S.F.M."/>
            <person name="Yonemitsu M.A."/>
            <person name="Giersch R.M."/>
            <person name="Beal B.F."/>
            <person name="Arriagada G."/>
            <person name="Davis B.W."/>
            <person name="Ostrander E.A."/>
            <person name="Goff S.P."/>
            <person name="Metzger M.J."/>
        </authorList>
    </citation>
    <scope>NUCLEOTIDE SEQUENCE</scope>
    <source>
        <strain evidence="7">MELC-2E11</strain>
        <tissue evidence="7">Siphon/mantle</tissue>
    </source>
</reference>
<protein>
    <submittedName>
        <fullName evidence="7">CSMD3-like protein</fullName>
    </submittedName>
</protein>
<dbReference type="InterPro" id="IPR051277">
    <property type="entry name" value="SEZ6_CSMD_C4BPB_Regulators"/>
</dbReference>
<dbReference type="InterPro" id="IPR035976">
    <property type="entry name" value="Sushi/SCR/CCP_sf"/>
</dbReference>
<feature type="signal peptide" evidence="5">
    <location>
        <begin position="1"/>
        <end position="15"/>
    </location>
</feature>
<dbReference type="PROSITE" id="PS50923">
    <property type="entry name" value="SUSHI"/>
    <property type="match status" value="2"/>
</dbReference>
<proteinExistence type="predicted"/>
<keyword evidence="3 4" id="KW-1015">Disulfide bond</keyword>
<dbReference type="SUPFAM" id="SSF57535">
    <property type="entry name" value="Complement control module/SCR domain"/>
    <property type="match status" value="2"/>
</dbReference>
<name>A0ABY7EDV9_MYAAR</name>
<feature type="disulfide bond" evidence="4">
    <location>
        <begin position="98"/>
        <end position="125"/>
    </location>
</feature>
<feature type="non-terminal residue" evidence="7">
    <location>
        <position position="1"/>
    </location>
</feature>
<evidence type="ECO:0000256" key="2">
    <source>
        <dbReference type="ARBA" id="ARBA00022737"/>
    </source>
</evidence>
<gene>
    <name evidence="7" type="ORF">MAR_016874</name>
</gene>
<dbReference type="PANTHER" id="PTHR45656">
    <property type="entry name" value="PROTEIN CBR-CLEC-78"/>
    <property type="match status" value="1"/>
</dbReference>
<dbReference type="PANTHER" id="PTHR45656:SF4">
    <property type="entry name" value="PROTEIN CBR-CLEC-78"/>
    <property type="match status" value="1"/>
</dbReference>
<accession>A0ABY7EDV9</accession>